<sequence length="213" mass="23912">MADTEAPIDLRCQRFTPIVIKDENHSTAVPPSQFKINLQEFIGHIKAIYPTAAIILLTPSTLEREAVLKSAAAFGVLKKLVDVRVPEAAKAIRNVVLQVAADEQGNRPPEDAVADEETKLEELLMDGLYYSAKGYSGIQRLNWNRGFPYVNRAIIELIKDTSAEISPENVDDAFDLFACYRQEDNPEAEKRVGLIEDYRTRTANVTPEHDQRE</sequence>
<reference evidence="1" key="1">
    <citation type="submission" date="2023-04" db="EMBL/GenBank/DDBJ databases">
        <title>Draft Genome sequencing of Naganishia species isolated from polar environments using Oxford Nanopore Technology.</title>
        <authorList>
            <person name="Leo P."/>
            <person name="Venkateswaran K."/>
        </authorList>
    </citation>
    <scope>NUCLEOTIDE SEQUENCE</scope>
    <source>
        <strain evidence="1">MNA-CCFEE 5423</strain>
    </source>
</reference>
<organism evidence="1 2">
    <name type="scientific">Naganishia friedmannii</name>
    <dbReference type="NCBI Taxonomy" id="89922"/>
    <lineage>
        <taxon>Eukaryota</taxon>
        <taxon>Fungi</taxon>
        <taxon>Dikarya</taxon>
        <taxon>Basidiomycota</taxon>
        <taxon>Agaricomycotina</taxon>
        <taxon>Tremellomycetes</taxon>
        <taxon>Filobasidiales</taxon>
        <taxon>Filobasidiaceae</taxon>
        <taxon>Naganishia</taxon>
    </lineage>
</organism>
<dbReference type="EMBL" id="JASBWT010000029">
    <property type="protein sequence ID" value="KAJ9093710.1"/>
    <property type="molecule type" value="Genomic_DNA"/>
</dbReference>
<evidence type="ECO:0000313" key="1">
    <source>
        <dbReference type="EMBL" id="KAJ9093710.1"/>
    </source>
</evidence>
<evidence type="ECO:0000313" key="2">
    <source>
        <dbReference type="Proteomes" id="UP001227268"/>
    </source>
</evidence>
<accession>A0ACC2V3K8</accession>
<dbReference type="Proteomes" id="UP001227268">
    <property type="component" value="Unassembled WGS sequence"/>
</dbReference>
<proteinExistence type="predicted"/>
<name>A0ACC2V3K8_9TREE</name>
<keyword evidence="2" id="KW-1185">Reference proteome</keyword>
<protein>
    <submittedName>
        <fullName evidence="1">Uncharacterized protein</fullName>
    </submittedName>
</protein>
<comment type="caution">
    <text evidence="1">The sequence shown here is derived from an EMBL/GenBank/DDBJ whole genome shotgun (WGS) entry which is preliminary data.</text>
</comment>
<gene>
    <name evidence="1" type="ORF">QFC21_006306</name>
</gene>